<name>A0A1R1SEF6_9ACTN</name>
<feature type="region of interest" description="Disordered" evidence="1">
    <location>
        <begin position="100"/>
        <end position="121"/>
    </location>
</feature>
<dbReference type="RefSeq" id="WP_065967926.1">
    <property type="nucleotide sequence ID" value="NZ_ASQP01000326.1"/>
</dbReference>
<keyword evidence="3" id="KW-1185">Reference proteome</keyword>
<dbReference type="GeneID" id="96748004"/>
<sequence>MVEYNSYWVDADGLERGVRRIGQVAGMPKEALTRFESLERGVEGWNGEDDEFHDKSDPPYRQQNESCRMVLTGLEKFLTGLQSAVLESLRSVGETHAVVQDRIKDAQGNSEKYGNGGSGKR</sequence>
<evidence type="ECO:0000313" key="3">
    <source>
        <dbReference type="Proteomes" id="UP000186168"/>
    </source>
</evidence>
<organism evidence="2 3">
    <name type="scientific">Streptomyces sparsogenes DSM 40356</name>
    <dbReference type="NCBI Taxonomy" id="1331668"/>
    <lineage>
        <taxon>Bacteria</taxon>
        <taxon>Bacillati</taxon>
        <taxon>Actinomycetota</taxon>
        <taxon>Actinomycetes</taxon>
        <taxon>Kitasatosporales</taxon>
        <taxon>Streptomycetaceae</taxon>
        <taxon>Streptomyces</taxon>
    </lineage>
</organism>
<dbReference type="AlphaFoldDB" id="A0A1R1SEF6"/>
<comment type="caution">
    <text evidence="2">The sequence shown here is derived from an EMBL/GenBank/DDBJ whole genome shotgun (WGS) entry which is preliminary data.</text>
</comment>
<evidence type="ECO:0000256" key="1">
    <source>
        <dbReference type="SAM" id="MobiDB-lite"/>
    </source>
</evidence>
<dbReference type="EMBL" id="ASQP01000326">
    <property type="protein sequence ID" value="OMI36623.1"/>
    <property type="molecule type" value="Genomic_DNA"/>
</dbReference>
<evidence type="ECO:0000313" key="2">
    <source>
        <dbReference type="EMBL" id="OMI36623.1"/>
    </source>
</evidence>
<dbReference type="Proteomes" id="UP000186168">
    <property type="component" value="Unassembled WGS sequence"/>
</dbReference>
<protein>
    <submittedName>
        <fullName evidence="2">Uncharacterized protein</fullName>
    </submittedName>
</protein>
<dbReference type="STRING" id="67365.GCA_001704635_03427"/>
<proteinExistence type="predicted"/>
<accession>A0A1R1SEF6</accession>
<gene>
    <name evidence="2" type="ORF">SPAR_25516</name>
</gene>
<reference evidence="2 3" key="1">
    <citation type="submission" date="2013-05" db="EMBL/GenBank/DDBJ databases">
        <title>Genome sequence of Streptomyces sparsogenes DSM 40356.</title>
        <authorList>
            <person name="Coyne S."/>
            <person name="Seebeck F.P."/>
        </authorList>
    </citation>
    <scope>NUCLEOTIDE SEQUENCE [LARGE SCALE GENOMIC DNA]</scope>
    <source>
        <strain evidence="2 3">DSM 40356</strain>
    </source>
</reference>